<organism evidence="2 3">
    <name type="scientific">Pseudomonas asiatica</name>
    <dbReference type="NCBI Taxonomy" id="2219225"/>
    <lineage>
        <taxon>Bacteria</taxon>
        <taxon>Pseudomonadati</taxon>
        <taxon>Pseudomonadota</taxon>
        <taxon>Gammaproteobacteria</taxon>
        <taxon>Pseudomonadales</taxon>
        <taxon>Pseudomonadaceae</taxon>
        <taxon>Pseudomonas</taxon>
    </lineage>
</organism>
<dbReference type="Pfam" id="PF01370">
    <property type="entry name" value="Epimerase"/>
    <property type="match status" value="1"/>
</dbReference>
<accession>A0ABU5KYF3</accession>
<dbReference type="InterPro" id="IPR001509">
    <property type="entry name" value="Epimerase_deHydtase"/>
</dbReference>
<dbReference type="GeneID" id="97168521"/>
<evidence type="ECO:0000313" key="3">
    <source>
        <dbReference type="Proteomes" id="UP001292116"/>
    </source>
</evidence>
<name>A0ABU5KYF3_9PSED</name>
<dbReference type="InterPro" id="IPR036291">
    <property type="entry name" value="NAD(P)-bd_dom_sf"/>
</dbReference>
<gene>
    <name evidence="2" type="ORF">SOW75_12200</name>
</gene>
<protein>
    <submittedName>
        <fullName evidence="2">NAD-dependent epimerase/dehydratase family protein</fullName>
    </submittedName>
</protein>
<feature type="domain" description="NAD-dependent epimerase/dehydratase" evidence="1">
    <location>
        <begin position="3"/>
        <end position="31"/>
    </location>
</feature>
<keyword evidence="3" id="KW-1185">Reference proteome</keyword>
<evidence type="ECO:0000313" key="2">
    <source>
        <dbReference type="EMBL" id="MDZ5738949.1"/>
    </source>
</evidence>
<dbReference type="SUPFAM" id="SSF51735">
    <property type="entry name" value="NAD(P)-binding Rossmann-fold domains"/>
    <property type="match status" value="1"/>
</dbReference>
<evidence type="ECO:0000259" key="1">
    <source>
        <dbReference type="Pfam" id="PF01370"/>
    </source>
</evidence>
<dbReference type="RefSeq" id="WP_003258571.1">
    <property type="nucleotide sequence ID" value="NZ_CP139776.1"/>
</dbReference>
<dbReference type="EMBL" id="JAXUBM010000011">
    <property type="protein sequence ID" value="MDZ5738949.1"/>
    <property type="molecule type" value="Genomic_DNA"/>
</dbReference>
<dbReference type="Gene3D" id="3.40.50.720">
    <property type="entry name" value="NAD(P)-binding Rossmann-like Domain"/>
    <property type="match status" value="1"/>
</dbReference>
<sequence length="36" mass="3860">MPVLITGVAGFTGDHIARRLREAGIEVVAAWYFATA</sequence>
<comment type="caution">
    <text evidence="2">The sequence shown here is derived from an EMBL/GenBank/DDBJ whole genome shotgun (WGS) entry which is preliminary data.</text>
</comment>
<reference evidence="2 3" key="1">
    <citation type="submission" date="2023-11" db="EMBL/GenBank/DDBJ databases">
        <title>Draft genomes analysis of Pseudomonas asiatica isolated from milk, feces and farm soil of cows suffering from clinical mastitis.</title>
        <authorList>
            <person name="Rahman T."/>
            <person name="Das Z.C."/>
            <person name="Hoque M.N."/>
        </authorList>
    </citation>
    <scope>NUCLEOTIDE SEQUENCE [LARGE SCALE GENOMIC DNA]</scope>
    <source>
        <strain evidence="2 3">2F2</strain>
    </source>
</reference>
<proteinExistence type="predicted"/>
<dbReference type="Proteomes" id="UP001292116">
    <property type="component" value="Unassembled WGS sequence"/>
</dbReference>